<dbReference type="STRING" id="6313.A0A0K0DQW2"/>
<sequence length="206" mass="23393">MERRPADYLKETIRKEEEEGKLTTVCVDAQNTGSSINLREIVVKYIRRILGSSPDMSNLENLRKIYNHFKNTEKINNYFKQMNEENRRLYDHIALPIDSRTPAITNQAESAVEEVLEIVNMFVAESSNSAKVSILSPRLLSLFPESSSGNRFLSPTFFSFQKNGYLSLPELFDIISSDQKQQQFLLDIVLDASGAGAVLKVCTSFQ</sequence>
<dbReference type="AlphaFoldDB" id="A0A0K0DQW2"/>
<dbReference type="Pfam" id="PF04870">
    <property type="entry name" value="Moulting_cycle"/>
    <property type="match status" value="1"/>
</dbReference>
<dbReference type="WBParaSite" id="ACAC_0001415101-mRNA-1">
    <property type="protein sequence ID" value="ACAC_0001415101-mRNA-1"/>
    <property type="gene ID" value="ACAC_0001415101"/>
</dbReference>
<dbReference type="PANTHER" id="PTHR21523">
    <property type="match status" value="1"/>
</dbReference>
<evidence type="ECO:0000313" key="1">
    <source>
        <dbReference type="Proteomes" id="UP000035642"/>
    </source>
</evidence>
<evidence type="ECO:0000313" key="2">
    <source>
        <dbReference type="WBParaSite" id="ACAC_0001415101-mRNA-1"/>
    </source>
</evidence>
<dbReference type="PANTHER" id="PTHR21523:SF38">
    <property type="entry name" value="MLT-TEN (MLT-10) RELATED"/>
    <property type="match status" value="1"/>
</dbReference>
<reference evidence="1" key="1">
    <citation type="submission" date="2012-09" db="EMBL/GenBank/DDBJ databases">
        <authorList>
            <person name="Martin A.A."/>
        </authorList>
    </citation>
    <scope>NUCLEOTIDE SEQUENCE</scope>
</reference>
<proteinExistence type="predicted"/>
<name>A0A0K0DQW2_ANGCA</name>
<protein>
    <submittedName>
        <fullName evidence="2">Uncharacterized protein</fullName>
    </submittedName>
</protein>
<dbReference type="InterPro" id="IPR006954">
    <property type="entry name" value="Mlt-10-like"/>
</dbReference>
<dbReference type="Proteomes" id="UP000035642">
    <property type="component" value="Unassembled WGS sequence"/>
</dbReference>
<accession>A0A0K0DQW2</accession>
<keyword evidence="1" id="KW-1185">Reference proteome</keyword>
<organism evidence="1 2">
    <name type="scientific">Angiostrongylus cantonensis</name>
    <name type="common">Rat lungworm</name>
    <dbReference type="NCBI Taxonomy" id="6313"/>
    <lineage>
        <taxon>Eukaryota</taxon>
        <taxon>Metazoa</taxon>
        <taxon>Ecdysozoa</taxon>
        <taxon>Nematoda</taxon>
        <taxon>Chromadorea</taxon>
        <taxon>Rhabditida</taxon>
        <taxon>Rhabditina</taxon>
        <taxon>Rhabditomorpha</taxon>
        <taxon>Strongyloidea</taxon>
        <taxon>Metastrongylidae</taxon>
        <taxon>Angiostrongylus</taxon>
    </lineage>
</organism>
<reference evidence="2" key="2">
    <citation type="submission" date="2017-02" db="UniProtKB">
        <authorList>
            <consortium name="WormBaseParasite"/>
        </authorList>
    </citation>
    <scope>IDENTIFICATION</scope>
</reference>